<dbReference type="InterPro" id="IPR003598">
    <property type="entry name" value="Ig_sub2"/>
</dbReference>
<dbReference type="InterPro" id="IPR037448">
    <property type="entry name" value="Zig-8"/>
</dbReference>
<dbReference type="InterPro" id="IPR007110">
    <property type="entry name" value="Ig-like_dom"/>
</dbReference>
<accession>A0A8X7CCX9</accession>
<dbReference type="GO" id="GO:0050808">
    <property type="term" value="P:synapse organization"/>
    <property type="evidence" value="ECO:0007669"/>
    <property type="project" value="TreeGrafter"/>
</dbReference>
<dbReference type="OrthoDB" id="6423584at2759"/>
<feature type="transmembrane region" description="Helical" evidence="1">
    <location>
        <begin position="167"/>
        <end position="187"/>
    </location>
</feature>
<keyword evidence="1" id="KW-0812">Transmembrane</keyword>
<protein>
    <submittedName>
        <fullName evidence="3">Ig-like domain-containing protein</fullName>
    </submittedName>
</protein>
<dbReference type="Gene3D" id="2.60.40.10">
    <property type="entry name" value="Immunoglobulins"/>
    <property type="match status" value="1"/>
</dbReference>
<gene>
    <name evidence="3" type="primary">NCL1_47510</name>
    <name evidence="3" type="ORF">TNIN_322701</name>
</gene>
<keyword evidence="1" id="KW-1133">Transmembrane helix</keyword>
<dbReference type="FunFam" id="2.60.40.10:FF:000533">
    <property type="entry name" value="Uncharacterized protein, isoform A"/>
    <property type="match status" value="1"/>
</dbReference>
<feature type="domain" description="Ig-like" evidence="2">
    <location>
        <begin position="61"/>
        <end position="148"/>
    </location>
</feature>
<keyword evidence="1" id="KW-0472">Membrane</keyword>
<dbReference type="PANTHER" id="PTHR23279">
    <property type="entry name" value="DEFECTIVE PROBOSCIS EXTENSION RESPONSE DPR -RELATED"/>
    <property type="match status" value="1"/>
</dbReference>
<dbReference type="SMART" id="SM00409">
    <property type="entry name" value="IG"/>
    <property type="match status" value="1"/>
</dbReference>
<evidence type="ECO:0000256" key="1">
    <source>
        <dbReference type="SAM" id="Phobius"/>
    </source>
</evidence>
<organism evidence="3 4">
    <name type="scientific">Trichonephila inaurata madagascariensis</name>
    <dbReference type="NCBI Taxonomy" id="2747483"/>
    <lineage>
        <taxon>Eukaryota</taxon>
        <taxon>Metazoa</taxon>
        <taxon>Ecdysozoa</taxon>
        <taxon>Arthropoda</taxon>
        <taxon>Chelicerata</taxon>
        <taxon>Arachnida</taxon>
        <taxon>Araneae</taxon>
        <taxon>Araneomorphae</taxon>
        <taxon>Entelegynae</taxon>
        <taxon>Araneoidea</taxon>
        <taxon>Nephilidae</taxon>
        <taxon>Trichonephila</taxon>
        <taxon>Trichonephila inaurata</taxon>
    </lineage>
</organism>
<dbReference type="SUPFAM" id="SSF48726">
    <property type="entry name" value="Immunoglobulin"/>
    <property type="match status" value="1"/>
</dbReference>
<comment type="caution">
    <text evidence="3">The sequence shown here is derived from an EMBL/GenBank/DDBJ whole genome shotgun (WGS) entry which is preliminary data.</text>
</comment>
<dbReference type="GO" id="GO:0032589">
    <property type="term" value="C:neuron projection membrane"/>
    <property type="evidence" value="ECO:0007669"/>
    <property type="project" value="TreeGrafter"/>
</dbReference>
<evidence type="ECO:0000259" key="2">
    <source>
        <dbReference type="PROSITE" id="PS50835"/>
    </source>
</evidence>
<dbReference type="PROSITE" id="PS50835">
    <property type="entry name" value="IG_LIKE"/>
    <property type="match status" value="1"/>
</dbReference>
<proteinExistence type="predicted"/>
<dbReference type="CDD" id="cd00096">
    <property type="entry name" value="Ig"/>
    <property type="match status" value="1"/>
</dbReference>
<dbReference type="SMART" id="SM00408">
    <property type="entry name" value="IGc2"/>
    <property type="match status" value="1"/>
</dbReference>
<dbReference type="InterPro" id="IPR003599">
    <property type="entry name" value="Ig_sub"/>
</dbReference>
<dbReference type="InterPro" id="IPR036179">
    <property type="entry name" value="Ig-like_dom_sf"/>
</dbReference>
<dbReference type="AlphaFoldDB" id="A0A8X7CCX9"/>
<reference evidence="3" key="1">
    <citation type="submission" date="2020-08" db="EMBL/GenBank/DDBJ databases">
        <title>Multicomponent nature underlies the extraordinary mechanical properties of spider dragline silk.</title>
        <authorList>
            <person name="Kono N."/>
            <person name="Nakamura H."/>
            <person name="Mori M."/>
            <person name="Yoshida Y."/>
            <person name="Ohtoshi R."/>
            <person name="Malay A.D."/>
            <person name="Moran D.A.P."/>
            <person name="Tomita M."/>
            <person name="Numata K."/>
            <person name="Arakawa K."/>
        </authorList>
    </citation>
    <scope>NUCLEOTIDE SEQUENCE</scope>
</reference>
<evidence type="ECO:0000313" key="4">
    <source>
        <dbReference type="Proteomes" id="UP000886998"/>
    </source>
</evidence>
<dbReference type="Pfam" id="PF13927">
    <property type="entry name" value="Ig_3"/>
    <property type="match status" value="1"/>
</dbReference>
<dbReference type="EMBL" id="BMAV01015382">
    <property type="protein sequence ID" value="GFY64743.1"/>
    <property type="molecule type" value="Genomic_DNA"/>
</dbReference>
<name>A0A8X7CCX9_9ARAC</name>
<keyword evidence="4" id="KW-1185">Reference proteome</keyword>
<dbReference type="InterPro" id="IPR013783">
    <property type="entry name" value="Ig-like_fold"/>
</dbReference>
<evidence type="ECO:0000313" key="3">
    <source>
        <dbReference type="EMBL" id="GFY64743.1"/>
    </source>
</evidence>
<dbReference type="Proteomes" id="UP000886998">
    <property type="component" value="Unassembled WGS sequence"/>
</dbReference>
<sequence length="196" mass="21963">MLRYSIKYAKLSSLRIEYKCSLPYHCSLKFSNISSKECKSCSTAKKLVREFDLRVSRAHIPEGPNLYIQSGSTINLTCIITESTSPPVFVFWYHDDRMINYDSSRGGIKVTTENGPTTVSRLRIQNARPTDSGNYSCQPSYADPANITVHVLNGEKPAAMQHGRSSIVVPAASPLHIMLAVFICYAFRTTTSFVRR</sequence>
<dbReference type="PANTHER" id="PTHR23279:SF36">
    <property type="entry name" value="DEFECTIVE PROBOSCIS EXTENSION RESPONSE 9, ISOFORM A"/>
    <property type="match status" value="1"/>
</dbReference>